<dbReference type="Proteomes" id="UP000887566">
    <property type="component" value="Unplaced"/>
</dbReference>
<dbReference type="WBParaSite" id="PSAMB.scaffold3136size19522.g20505.t1">
    <property type="protein sequence ID" value="PSAMB.scaffold3136size19522.g20505.t1"/>
    <property type="gene ID" value="PSAMB.scaffold3136size19522.g20505"/>
</dbReference>
<proteinExistence type="predicted"/>
<organism evidence="1 2">
    <name type="scientific">Plectus sambesii</name>
    <dbReference type="NCBI Taxonomy" id="2011161"/>
    <lineage>
        <taxon>Eukaryota</taxon>
        <taxon>Metazoa</taxon>
        <taxon>Ecdysozoa</taxon>
        <taxon>Nematoda</taxon>
        <taxon>Chromadorea</taxon>
        <taxon>Plectida</taxon>
        <taxon>Plectina</taxon>
        <taxon>Plectoidea</taxon>
        <taxon>Plectidae</taxon>
        <taxon>Plectus</taxon>
    </lineage>
</organism>
<evidence type="ECO:0000313" key="2">
    <source>
        <dbReference type="WBParaSite" id="PSAMB.scaffold3136size19522.g20505.t1"/>
    </source>
</evidence>
<accession>A0A914W3B7</accession>
<dbReference type="AlphaFoldDB" id="A0A914W3B7"/>
<name>A0A914W3B7_9BILA</name>
<keyword evidence="1" id="KW-1185">Reference proteome</keyword>
<evidence type="ECO:0000313" key="1">
    <source>
        <dbReference type="Proteomes" id="UP000887566"/>
    </source>
</evidence>
<reference evidence="2" key="1">
    <citation type="submission" date="2022-11" db="UniProtKB">
        <authorList>
            <consortium name="WormBaseParasite"/>
        </authorList>
    </citation>
    <scope>IDENTIFICATION</scope>
</reference>
<sequence length="168" mass="19115">MLFRCKCHESITAITSEDDDDVEYVNFDNNVDERELTEFDAEITPWPWYQANKDKFEHKVFYNGTMMDVGANGDVGDIVESLPGTEYRDISVFIFESVRDEQLMHAEGQKCDWALSSSIIAPSNVQADAGYFPNNLISATPTKMTYFNRLALMVISLAIQYNARVSDQ</sequence>
<protein>
    <submittedName>
        <fullName evidence="2">Uncharacterized protein</fullName>
    </submittedName>
</protein>